<dbReference type="AlphaFoldDB" id="A0A380E4C9"/>
<organism evidence="2 3">
    <name type="scientific">Staphylococcus aureus</name>
    <dbReference type="NCBI Taxonomy" id="1280"/>
    <lineage>
        <taxon>Bacteria</taxon>
        <taxon>Bacillati</taxon>
        <taxon>Bacillota</taxon>
        <taxon>Bacilli</taxon>
        <taxon>Bacillales</taxon>
        <taxon>Staphylococcaceae</taxon>
        <taxon>Staphylococcus</taxon>
    </lineage>
</organism>
<keyword evidence="1" id="KW-0472">Membrane</keyword>
<feature type="transmembrane region" description="Helical" evidence="1">
    <location>
        <begin position="34"/>
        <end position="50"/>
    </location>
</feature>
<gene>
    <name evidence="2" type="ORF">NCTC5664_03560</name>
</gene>
<evidence type="ECO:0000256" key="1">
    <source>
        <dbReference type="SAM" id="Phobius"/>
    </source>
</evidence>
<sequence>MLFAAAMSSVIGSAYTSATFLKTLHKSLNERSNLIVIVFIVISTMIFLFIGKPISLLIIAGAINGWILPITLGAILIASKKKSIVGDYKHPSWMFIFGIVAVLVTILTGIFSFKEVLQLF</sequence>
<feature type="transmembrane region" description="Helical" evidence="1">
    <location>
        <begin position="57"/>
        <end position="78"/>
    </location>
</feature>
<keyword evidence="1" id="KW-1133">Transmembrane helix</keyword>
<evidence type="ECO:0000313" key="2">
    <source>
        <dbReference type="EMBL" id="SUK94859.1"/>
    </source>
</evidence>
<evidence type="ECO:0000313" key="3">
    <source>
        <dbReference type="Proteomes" id="UP000254502"/>
    </source>
</evidence>
<dbReference type="EMBL" id="UHAQ01000004">
    <property type="protein sequence ID" value="SUK94859.1"/>
    <property type="molecule type" value="Genomic_DNA"/>
</dbReference>
<accession>A0A380E4C9</accession>
<protein>
    <submittedName>
        <fullName evidence="2">Mn2 and Fe2 transporter</fullName>
    </submittedName>
</protein>
<feature type="transmembrane region" description="Helical" evidence="1">
    <location>
        <begin position="93"/>
        <end position="113"/>
    </location>
</feature>
<dbReference type="Proteomes" id="UP000254502">
    <property type="component" value="Unassembled WGS sequence"/>
</dbReference>
<name>A0A380E4C9_STAAU</name>
<keyword evidence="1" id="KW-0812">Transmembrane</keyword>
<proteinExistence type="predicted"/>
<reference evidence="2 3" key="1">
    <citation type="submission" date="2018-06" db="EMBL/GenBank/DDBJ databases">
        <authorList>
            <consortium name="Pathogen Informatics"/>
            <person name="Doyle S."/>
        </authorList>
    </citation>
    <scope>NUCLEOTIDE SEQUENCE [LARGE SCALE GENOMIC DNA]</scope>
    <source>
        <strain evidence="2 3">NCTC5664</strain>
    </source>
</reference>